<sequence length="76" mass="8346">ASQFREHQILSPAMRSMVSNNSMEYPMGPADSQMSEGVPAVNASPHPESLNSIEQDTERHDLSGDLSSSEIRSWLS</sequence>
<evidence type="ECO:0000313" key="2">
    <source>
        <dbReference type="EMBL" id="CAJ1407628.1"/>
    </source>
</evidence>
<organism evidence="2 3">
    <name type="scientific">Effrenium voratum</name>
    <dbReference type="NCBI Taxonomy" id="2562239"/>
    <lineage>
        <taxon>Eukaryota</taxon>
        <taxon>Sar</taxon>
        <taxon>Alveolata</taxon>
        <taxon>Dinophyceae</taxon>
        <taxon>Suessiales</taxon>
        <taxon>Symbiodiniaceae</taxon>
        <taxon>Effrenium</taxon>
    </lineage>
</organism>
<feature type="compositionally biased region" description="Polar residues" evidence="1">
    <location>
        <begin position="65"/>
        <end position="76"/>
    </location>
</feature>
<keyword evidence="3" id="KW-1185">Reference proteome</keyword>
<proteinExistence type="predicted"/>
<feature type="region of interest" description="Disordered" evidence="1">
    <location>
        <begin position="1"/>
        <end position="76"/>
    </location>
</feature>
<protein>
    <submittedName>
        <fullName evidence="2">Uncharacterized protein</fullName>
    </submittedName>
</protein>
<evidence type="ECO:0000313" key="3">
    <source>
        <dbReference type="Proteomes" id="UP001178507"/>
    </source>
</evidence>
<evidence type="ECO:0000256" key="1">
    <source>
        <dbReference type="SAM" id="MobiDB-lite"/>
    </source>
</evidence>
<reference evidence="2" key="1">
    <citation type="submission" date="2023-08" db="EMBL/GenBank/DDBJ databases">
        <authorList>
            <person name="Chen Y."/>
            <person name="Shah S."/>
            <person name="Dougan E. K."/>
            <person name="Thang M."/>
            <person name="Chan C."/>
        </authorList>
    </citation>
    <scope>NUCLEOTIDE SEQUENCE</scope>
</reference>
<dbReference type="EMBL" id="CAUJNA010003682">
    <property type="protein sequence ID" value="CAJ1407628.1"/>
    <property type="molecule type" value="Genomic_DNA"/>
</dbReference>
<comment type="caution">
    <text evidence="2">The sequence shown here is derived from an EMBL/GenBank/DDBJ whole genome shotgun (WGS) entry which is preliminary data.</text>
</comment>
<accession>A0AA36JJY9</accession>
<dbReference type="AlphaFoldDB" id="A0AA36JJY9"/>
<dbReference type="Proteomes" id="UP001178507">
    <property type="component" value="Unassembled WGS sequence"/>
</dbReference>
<feature type="non-terminal residue" evidence="2">
    <location>
        <position position="76"/>
    </location>
</feature>
<gene>
    <name evidence="2" type="ORF">EVOR1521_LOCUS29272</name>
</gene>
<name>A0AA36JJY9_9DINO</name>
<feature type="non-terminal residue" evidence="2">
    <location>
        <position position="1"/>
    </location>
</feature>